<evidence type="ECO:0000313" key="1">
    <source>
        <dbReference type="EMBL" id="ODO08332.1"/>
    </source>
</evidence>
<organism evidence="1 2">
    <name type="scientific">Cryptococcus wingfieldii CBS 7118</name>
    <dbReference type="NCBI Taxonomy" id="1295528"/>
    <lineage>
        <taxon>Eukaryota</taxon>
        <taxon>Fungi</taxon>
        <taxon>Dikarya</taxon>
        <taxon>Basidiomycota</taxon>
        <taxon>Agaricomycotina</taxon>
        <taxon>Tremellomycetes</taxon>
        <taxon>Tremellales</taxon>
        <taxon>Cryptococcaceae</taxon>
        <taxon>Cryptococcus</taxon>
    </lineage>
</organism>
<gene>
    <name evidence="1" type="ORF">L198_00056</name>
</gene>
<evidence type="ECO:0000313" key="2">
    <source>
        <dbReference type="Proteomes" id="UP000094819"/>
    </source>
</evidence>
<accession>A0A1E3K7X6</accession>
<evidence type="ECO:0008006" key="3">
    <source>
        <dbReference type="Google" id="ProtNLM"/>
    </source>
</evidence>
<name>A0A1E3K7X6_9TREE</name>
<dbReference type="Proteomes" id="UP000094819">
    <property type="component" value="Unassembled WGS sequence"/>
</dbReference>
<dbReference type="AlphaFoldDB" id="A0A1E3K7X6"/>
<dbReference type="RefSeq" id="XP_019035189.1">
    <property type="nucleotide sequence ID" value="XM_019172247.1"/>
</dbReference>
<reference evidence="1 2" key="1">
    <citation type="submission" date="2016-06" db="EMBL/GenBank/DDBJ databases">
        <title>Evolution of pathogenesis and genome organization in the Tremellales.</title>
        <authorList>
            <person name="Cuomo C."/>
            <person name="Litvintseva A."/>
            <person name="Heitman J."/>
            <person name="Chen Y."/>
            <person name="Sun S."/>
            <person name="Springer D."/>
            <person name="Dromer F."/>
            <person name="Young S."/>
            <person name="Zeng Q."/>
            <person name="Chapman S."/>
            <person name="Gujja S."/>
            <person name="Saif S."/>
            <person name="Birren B."/>
        </authorList>
    </citation>
    <scope>NUCLEOTIDE SEQUENCE [LARGE SCALE GENOMIC DNA]</scope>
    <source>
        <strain evidence="1 2">CBS 7118</strain>
    </source>
</reference>
<dbReference type="GeneID" id="30189271"/>
<protein>
    <recommendedName>
        <fullName evidence="3">F-box domain-containing protein</fullName>
    </recommendedName>
</protein>
<sequence length="524" mass="59315">MSIKASTRVGKTPDILAHIGAASDLSPRDLFSCLLTCSTFFHTFAPALYHTLPISHACNPLKGASKLLKDAAKKISGPPYGKDNLLRLVKKVYLEYTCFAPGHTQDYWDVDCPCYPLPNLHSIIVQVFPKDPLFSQSSPPSMAFVQRLCAKATKLFMGPHAYSTSTLGDATVFIPTLLNLRSVCLSIPFAEAASAVELLQNYMPWQSAFAFTELHLYLWDDITPLDDPLLTNDFEGPFGPRHLDAMKERTLNVVRPVSTWEEDITEVMELCGFWSWTKSVSIYNIQSILSRHGVSTGKKHLFADHEAKYISRPIHLGQSRRKSADGSDAVSLPSQTMPITFHEALEMYDKGFWSGVWNEGEGWYYGQVVRPSEEIQKLREEVVQEIGVEPVALLALPEADLIRFLHLWQNPPKARYDLHPPNEAGETMVSDLHLASGDPFDHEFSSDEEASEDEMFLLPWEEGVDWRAQAQKIWREGMDVDYDGYEMEDVDGRYFEELKACKERIAVEEPSMANYLFDSRQPYQ</sequence>
<dbReference type="EMBL" id="AWGH01000001">
    <property type="protein sequence ID" value="ODO08332.1"/>
    <property type="molecule type" value="Genomic_DNA"/>
</dbReference>
<dbReference type="OrthoDB" id="10476245at2759"/>
<comment type="caution">
    <text evidence="1">The sequence shown here is derived from an EMBL/GenBank/DDBJ whole genome shotgun (WGS) entry which is preliminary data.</text>
</comment>
<proteinExistence type="predicted"/>
<keyword evidence="2" id="KW-1185">Reference proteome</keyword>